<accession>A0AAN7KE00</accession>
<gene>
    <name evidence="1" type="ORF">SAY86_026251</name>
</gene>
<dbReference type="EMBL" id="JAXQNO010000023">
    <property type="protein sequence ID" value="KAK4765161.1"/>
    <property type="molecule type" value="Genomic_DNA"/>
</dbReference>
<evidence type="ECO:0000313" key="2">
    <source>
        <dbReference type="Proteomes" id="UP001346149"/>
    </source>
</evidence>
<evidence type="ECO:0000313" key="1">
    <source>
        <dbReference type="EMBL" id="KAK4765161.1"/>
    </source>
</evidence>
<dbReference type="Proteomes" id="UP001346149">
    <property type="component" value="Unassembled WGS sequence"/>
</dbReference>
<comment type="caution">
    <text evidence="1">The sequence shown here is derived from an EMBL/GenBank/DDBJ whole genome shotgun (WGS) entry which is preliminary data.</text>
</comment>
<sequence length="133" mass="14769">MAGELVAQRALFRGAITSIFPLRFEVIQQSAMMDGPSLSYMNMPAVVTTAIGQMNLKVHKRLEMGDFMHCSIYDFLFQAISKGRQGMGAQNIIRVSLCLHDILRLQICSSCLHKLNSVALAPYMFIWPISASG</sequence>
<protein>
    <submittedName>
        <fullName evidence="1">Uncharacterized protein</fullName>
    </submittedName>
</protein>
<reference evidence="1 2" key="1">
    <citation type="journal article" date="2023" name="Hortic Res">
        <title>Pangenome of water caltrop reveals structural variations and asymmetric subgenome divergence after allopolyploidization.</title>
        <authorList>
            <person name="Zhang X."/>
            <person name="Chen Y."/>
            <person name="Wang L."/>
            <person name="Yuan Y."/>
            <person name="Fang M."/>
            <person name="Shi L."/>
            <person name="Lu R."/>
            <person name="Comes H.P."/>
            <person name="Ma Y."/>
            <person name="Chen Y."/>
            <person name="Huang G."/>
            <person name="Zhou Y."/>
            <person name="Zheng Z."/>
            <person name="Qiu Y."/>
        </authorList>
    </citation>
    <scope>NUCLEOTIDE SEQUENCE [LARGE SCALE GENOMIC DNA]</scope>
    <source>
        <strain evidence="1">F231</strain>
    </source>
</reference>
<dbReference type="AlphaFoldDB" id="A0AAN7KE00"/>
<organism evidence="1 2">
    <name type="scientific">Trapa natans</name>
    <name type="common">Water chestnut</name>
    <dbReference type="NCBI Taxonomy" id="22666"/>
    <lineage>
        <taxon>Eukaryota</taxon>
        <taxon>Viridiplantae</taxon>
        <taxon>Streptophyta</taxon>
        <taxon>Embryophyta</taxon>
        <taxon>Tracheophyta</taxon>
        <taxon>Spermatophyta</taxon>
        <taxon>Magnoliopsida</taxon>
        <taxon>eudicotyledons</taxon>
        <taxon>Gunneridae</taxon>
        <taxon>Pentapetalae</taxon>
        <taxon>rosids</taxon>
        <taxon>malvids</taxon>
        <taxon>Myrtales</taxon>
        <taxon>Lythraceae</taxon>
        <taxon>Trapa</taxon>
    </lineage>
</organism>
<proteinExistence type="predicted"/>
<keyword evidence="2" id="KW-1185">Reference proteome</keyword>
<name>A0AAN7KE00_TRANT</name>